<dbReference type="Proteomes" id="UP000308181">
    <property type="component" value="Unassembled WGS sequence"/>
</dbReference>
<dbReference type="EMBL" id="SWBP01000006">
    <property type="protein sequence ID" value="TKB96001.1"/>
    <property type="molecule type" value="Genomic_DNA"/>
</dbReference>
<feature type="transmembrane region" description="Helical" evidence="1">
    <location>
        <begin position="7"/>
        <end position="26"/>
    </location>
</feature>
<sequence>MSNRFKKIFLGVSISLPFLLYCIYYYTIMVKNAPYKFAEFENITLKESVGKNFNKLYSSKSQEFQFLNTRDSLVKNKVKLSKDDLLFLHRKAAELGFWNWPTKMIGDTSGKSPRYYLQFDYQRKSKIIEIDAAYDQNIKLRDAAIELAKTVDKAILDADDAQN</sequence>
<keyword evidence="1" id="KW-0812">Transmembrane</keyword>
<dbReference type="RefSeq" id="WP_136827376.1">
    <property type="nucleotide sequence ID" value="NZ_SWBP01000006.1"/>
</dbReference>
<keyword evidence="1" id="KW-1133">Transmembrane helix</keyword>
<keyword evidence="1" id="KW-0472">Membrane</keyword>
<protein>
    <submittedName>
        <fullName evidence="2">Uncharacterized protein</fullName>
    </submittedName>
</protein>
<evidence type="ECO:0000313" key="2">
    <source>
        <dbReference type="EMBL" id="TKB96001.1"/>
    </source>
</evidence>
<organism evidence="2 3">
    <name type="scientific">Pedobacter cryophilus</name>
    <dbReference type="NCBI Taxonomy" id="2571271"/>
    <lineage>
        <taxon>Bacteria</taxon>
        <taxon>Pseudomonadati</taxon>
        <taxon>Bacteroidota</taxon>
        <taxon>Sphingobacteriia</taxon>
        <taxon>Sphingobacteriales</taxon>
        <taxon>Sphingobacteriaceae</taxon>
        <taxon>Pedobacter</taxon>
    </lineage>
</organism>
<keyword evidence="3" id="KW-1185">Reference proteome</keyword>
<comment type="caution">
    <text evidence="2">The sequence shown here is derived from an EMBL/GenBank/DDBJ whole genome shotgun (WGS) entry which is preliminary data.</text>
</comment>
<evidence type="ECO:0000313" key="3">
    <source>
        <dbReference type="Proteomes" id="UP000308181"/>
    </source>
</evidence>
<proteinExistence type="predicted"/>
<evidence type="ECO:0000256" key="1">
    <source>
        <dbReference type="SAM" id="Phobius"/>
    </source>
</evidence>
<gene>
    <name evidence="2" type="ORF">FA046_15125</name>
</gene>
<reference evidence="2 3" key="1">
    <citation type="submission" date="2019-04" db="EMBL/GenBank/DDBJ databases">
        <title>Pedobacter sp. AR-3-17 sp. nov., isolated from Arctic soil.</title>
        <authorList>
            <person name="Dahal R.H."/>
            <person name="Kim D.-U."/>
        </authorList>
    </citation>
    <scope>NUCLEOTIDE SEQUENCE [LARGE SCALE GENOMIC DNA]</scope>
    <source>
        <strain evidence="2 3">AR-3-17</strain>
    </source>
</reference>
<dbReference type="AlphaFoldDB" id="A0A4U1BV66"/>
<accession>A0A4U1BV66</accession>
<dbReference type="OrthoDB" id="795346at2"/>
<name>A0A4U1BV66_9SPHI</name>